<keyword evidence="9" id="KW-0732">Signal</keyword>
<evidence type="ECO:0000256" key="1">
    <source>
        <dbReference type="ARBA" id="ARBA00001576"/>
    </source>
</evidence>
<evidence type="ECO:0000256" key="5">
    <source>
        <dbReference type="ARBA" id="ARBA00022801"/>
    </source>
</evidence>
<dbReference type="Proteomes" id="UP001209878">
    <property type="component" value="Unassembled WGS sequence"/>
</dbReference>
<dbReference type="InterPro" id="IPR001661">
    <property type="entry name" value="Glyco_hydro_37"/>
</dbReference>
<dbReference type="Gene3D" id="1.50.10.10">
    <property type="match status" value="1"/>
</dbReference>
<evidence type="ECO:0000256" key="3">
    <source>
        <dbReference type="ARBA" id="ARBA00012757"/>
    </source>
</evidence>
<evidence type="ECO:0000256" key="4">
    <source>
        <dbReference type="ARBA" id="ARBA00019905"/>
    </source>
</evidence>
<dbReference type="PRINTS" id="PR00744">
    <property type="entry name" value="GLHYDRLASE37"/>
</dbReference>
<keyword evidence="8" id="KW-0472">Membrane</keyword>
<evidence type="ECO:0000256" key="9">
    <source>
        <dbReference type="SAM" id="SignalP"/>
    </source>
</evidence>
<dbReference type="GO" id="GO:0004555">
    <property type="term" value="F:alpha,alpha-trehalase activity"/>
    <property type="evidence" value="ECO:0007669"/>
    <property type="project" value="UniProtKB-EC"/>
</dbReference>
<evidence type="ECO:0000313" key="10">
    <source>
        <dbReference type="EMBL" id="KAK2178980.1"/>
    </source>
</evidence>
<evidence type="ECO:0000256" key="7">
    <source>
        <dbReference type="RuleBase" id="RU361180"/>
    </source>
</evidence>
<organism evidence="10 11">
    <name type="scientific">Ridgeia piscesae</name>
    <name type="common">Tubeworm</name>
    <dbReference type="NCBI Taxonomy" id="27915"/>
    <lineage>
        <taxon>Eukaryota</taxon>
        <taxon>Metazoa</taxon>
        <taxon>Spiralia</taxon>
        <taxon>Lophotrochozoa</taxon>
        <taxon>Annelida</taxon>
        <taxon>Polychaeta</taxon>
        <taxon>Sedentaria</taxon>
        <taxon>Canalipalpata</taxon>
        <taxon>Sabellida</taxon>
        <taxon>Siboglinidae</taxon>
        <taxon>Ridgeia</taxon>
    </lineage>
</organism>
<accession>A0AAD9KY16</accession>
<feature type="transmembrane region" description="Helical" evidence="8">
    <location>
        <begin position="580"/>
        <end position="602"/>
    </location>
</feature>
<dbReference type="EC" id="3.2.1.28" evidence="3 7"/>
<evidence type="ECO:0000256" key="6">
    <source>
        <dbReference type="ARBA" id="ARBA00023295"/>
    </source>
</evidence>
<name>A0AAD9KY16_RIDPI</name>
<dbReference type="SUPFAM" id="SSF48208">
    <property type="entry name" value="Six-hairpin glycosidases"/>
    <property type="match status" value="1"/>
</dbReference>
<proteinExistence type="inferred from homology"/>
<gene>
    <name evidence="10" type="ORF">NP493_520g01046</name>
</gene>
<dbReference type="InterPro" id="IPR018232">
    <property type="entry name" value="Glyco_hydro_37_CS"/>
</dbReference>
<keyword evidence="5 7" id="KW-0378">Hydrolase</keyword>
<comment type="catalytic activity">
    <reaction evidence="1 7">
        <text>alpha,alpha-trehalose + H2O = alpha-D-glucose + beta-D-glucose</text>
        <dbReference type="Rhea" id="RHEA:32675"/>
        <dbReference type="ChEBI" id="CHEBI:15377"/>
        <dbReference type="ChEBI" id="CHEBI:15903"/>
        <dbReference type="ChEBI" id="CHEBI:16551"/>
        <dbReference type="ChEBI" id="CHEBI:17925"/>
        <dbReference type="EC" id="3.2.1.28"/>
    </reaction>
</comment>
<dbReference type="Pfam" id="PF01204">
    <property type="entry name" value="Trehalase"/>
    <property type="match status" value="1"/>
</dbReference>
<comment type="caution">
    <text evidence="10">The sequence shown here is derived from an EMBL/GenBank/DDBJ whole genome shotgun (WGS) entry which is preliminary data.</text>
</comment>
<dbReference type="GO" id="GO:0005993">
    <property type="term" value="P:trehalose catabolic process"/>
    <property type="evidence" value="ECO:0007669"/>
    <property type="project" value="TreeGrafter"/>
</dbReference>
<dbReference type="InterPro" id="IPR008928">
    <property type="entry name" value="6-hairpin_glycosidase_sf"/>
</dbReference>
<evidence type="ECO:0000256" key="8">
    <source>
        <dbReference type="SAM" id="Phobius"/>
    </source>
</evidence>
<dbReference type="EMBL" id="JAODUO010000520">
    <property type="protein sequence ID" value="KAK2178980.1"/>
    <property type="molecule type" value="Genomic_DNA"/>
</dbReference>
<protein>
    <recommendedName>
        <fullName evidence="4 7">Trehalase</fullName>
        <ecNumber evidence="3 7">3.2.1.28</ecNumber>
    </recommendedName>
    <alternativeName>
        <fullName evidence="7">Alpha-trehalose glucohydrolase</fullName>
    </alternativeName>
</protein>
<keyword evidence="8" id="KW-1133">Transmembrane helix</keyword>
<evidence type="ECO:0000256" key="2">
    <source>
        <dbReference type="ARBA" id="ARBA00005615"/>
    </source>
</evidence>
<dbReference type="PROSITE" id="PS00928">
    <property type="entry name" value="TREHALASE_2"/>
    <property type="match status" value="1"/>
</dbReference>
<keyword evidence="11" id="KW-1185">Reference proteome</keyword>
<dbReference type="PANTHER" id="PTHR23403:SF1">
    <property type="entry name" value="TREHALASE"/>
    <property type="match status" value="1"/>
</dbReference>
<keyword evidence="6 7" id="KW-0326">Glycosidase</keyword>
<evidence type="ECO:0000313" key="11">
    <source>
        <dbReference type="Proteomes" id="UP001209878"/>
    </source>
</evidence>
<dbReference type="AlphaFoldDB" id="A0AAD9KY16"/>
<sequence length="619" mass="70973">MRMGMLNVYVCFFASVISAYAFGQDTSSDKYAYACDSKVYCQGLLLDVVQRTRIFQDSKTFVDMTLKYEPDVITEKFSQLYNMSGGRISRRALKQFTEDNLSGPGDELEEWTPADWTDKPTLANRVKDPRLRHWVLEINKLWKSLGRKMKDSVKDHPDRHSLLYVPNPFIIPGSRFREFYYWDSYWIMNGLLASDMKETAKGMIENFLYIVNKYGHVPNGGRVYYLGRSQPPMLTPMVGRYYDVTGDKDMLAANIHLLEKEYQFWMANRTVTVTAPVTGTRHNLTHYMVNLGHPRPEGYLEDVTLTDGLSKDKAASLYSNVAAACESGWDFSTRWFGGESLKTIKTSSVLPVDLNSLLAWNEHLLAKFHGILGNREKQQLFAQRAVLREGAIKEVMWREDKGSWFDYHMDTKQHNEAFYPSNIFPLFTNSYDTGSSHADRMKTVERVLQYIRNEGVLNYPGGIPTSLKNSGQQWDFPNAWSPAVHLFIESLSSTQHPEAEKMAQNITNHWLYSNWQAWKHFGHMYEKYDVRHIGEPGGGGEYEVQLGFGWTNGVVLQLIDKYAETIILPMAPTYGLSSEAIYAIVFVIVFTAIAVIGVVYVWRSRRCCAAKSVVYRCAR</sequence>
<keyword evidence="8" id="KW-0812">Transmembrane</keyword>
<comment type="similarity">
    <text evidence="2 7">Belongs to the glycosyl hydrolase 37 family.</text>
</comment>
<reference evidence="10" key="1">
    <citation type="journal article" date="2023" name="Mol. Biol. Evol.">
        <title>Third-Generation Sequencing Reveals the Adaptive Role of the Epigenome in Three Deep-Sea Polychaetes.</title>
        <authorList>
            <person name="Perez M."/>
            <person name="Aroh O."/>
            <person name="Sun Y."/>
            <person name="Lan Y."/>
            <person name="Juniper S.K."/>
            <person name="Young C.R."/>
            <person name="Angers B."/>
            <person name="Qian P.Y."/>
        </authorList>
    </citation>
    <scope>NUCLEOTIDE SEQUENCE</scope>
    <source>
        <strain evidence="10">R07B-5</strain>
    </source>
</reference>
<feature type="signal peptide" evidence="9">
    <location>
        <begin position="1"/>
        <end position="23"/>
    </location>
</feature>
<feature type="chain" id="PRO_5041905303" description="Trehalase" evidence="9">
    <location>
        <begin position="24"/>
        <end position="619"/>
    </location>
</feature>
<dbReference type="InterPro" id="IPR012341">
    <property type="entry name" value="6hp_glycosidase-like_sf"/>
</dbReference>
<dbReference type="PANTHER" id="PTHR23403">
    <property type="entry name" value="TREHALASE"/>
    <property type="match status" value="1"/>
</dbReference>